<accession>A0A1K2INH0</accession>
<dbReference type="Pfam" id="PF13432">
    <property type="entry name" value="TPR_16"/>
    <property type="match status" value="2"/>
</dbReference>
<feature type="region of interest" description="Disordered" evidence="1">
    <location>
        <begin position="794"/>
        <end position="877"/>
    </location>
</feature>
<dbReference type="STRING" id="1612149.SAMN05216324_105244"/>
<reference evidence="3" key="1">
    <citation type="submission" date="2016-10" db="EMBL/GenBank/DDBJ databases">
        <authorList>
            <person name="Varghese N."/>
            <person name="Submissions S."/>
        </authorList>
    </citation>
    <scope>NUCLEOTIDE SEQUENCE [LARGE SCALE GENOMIC DNA]</scope>
    <source>
        <strain evidence="3">SUR2</strain>
    </source>
</reference>
<feature type="compositionally biased region" description="Polar residues" evidence="1">
    <location>
        <begin position="831"/>
        <end position="843"/>
    </location>
</feature>
<evidence type="ECO:0000313" key="3">
    <source>
        <dbReference type="Proteomes" id="UP000182034"/>
    </source>
</evidence>
<feature type="compositionally biased region" description="Pro residues" evidence="1">
    <location>
        <begin position="112"/>
        <end position="121"/>
    </location>
</feature>
<organism evidence="2 3">
    <name type="scientific">Chryseobacterium limigenitum</name>
    <dbReference type="NCBI Taxonomy" id="1612149"/>
    <lineage>
        <taxon>Bacteria</taxon>
        <taxon>Pseudomonadati</taxon>
        <taxon>Bacteroidota</taxon>
        <taxon>Flavobacteriia</taxon>
        <taxon>Flavobacteriales</taxon>
        <taxon>Weeksellaceae</taxon>
        <taxon>Chryseobacterium group</taxon>
        <taxon>Chryseobacterium</taxon>
    </lineage>
</organism>
<feature type="region of interest" description="Disordered" evidence="1">
    <location>
        <begin position="100"/>
        <end position="143"/>
    </location>
</feature>
<proteinExistence type="predicted"/>
<dbReference type="SUPFAM" id="SSF48452">
    <property type="entry name" value="TPR-like"/>
    <property type="match status" value="1"/>
</dbReference>
<sequence length="877" mass="98154">MKKNILFLLVACIVLSCGSKPKRPEQRSKFMKGFSTYYNTLFNAKDALNSEFTSRDKAHKDNFYAPYIPILTYEDQPLGSDLGQSSAFAENTMKIAEVNNSPSRNAAGRAPGAPPGAPPGMPGGLNGGNPNSQQEQNGQPENKGASVLEIAEAKALKAINKYSVIKNGEEKNKKIFDAYIILAQSRIYQNKSVEALDALNYVFTHMKNDKRIPLAKVYQAAAYAQIKDYHKAQEIFAQLKTEDISKEYKKISSIYSAESLLDAGKKEEAAKELDNAFEVNTNRKLKSRIAFLRGQVLEGLNQNEKARESFMAAYKYANDFEFEVKSQIEIAKTFNGKGDYEGARKYLEDISKKGTYGSRKNEFYYALGLMANKAGKKQEAQDLFKKSLKEKVSDQQVRGLAYYEIGKDYLDKNDYIGAGSYYDSALVAMTYEPSKVLLQEQSINIKKISKNYYLIKKNDSILSLAKMSEAQKTDFFSKHIAKLKLKEEKEELERRRAERAKGFDTGDYSANSIFANSSNSFEDFGTSSKGFYFSNTGTVSKGSSTFKQVWGDRALVDNWRYSKKMATIDDMKNEALGVTSAPNPRRFEPSFYIEQIPTDVAKLDQLKKDRDTASLGLGIMYQNYFTNTPLATKTLYDLVDVKPEEKVMLQALYEIFNMNYEKNPQIAERAKSILLKDYPYTSYAEFARNPKNSTFVKSSEDVQNEYKKAYALFETEKFAESKAVIEAAIQKYPKDALVPKFSLLNAFNTGKSSGKEVMILQLEQIALNYGKTPEGIKAKEMLNYLKSDLSFQETDNKGNTLQKPGSVPMQPNSQTINNNPGSVNNQNNVQAQKATPIQPSPAANSAAMLLDETTPPPTQPGNTPGQKPTTQAPAKPK</sequence>
<dbReference type="Gene3D" id="1.25.40.10">
    <property type="entry name" value="Tetratricopeptide repeat domain"/>
    <property type="match status" value="3"/>
</dbReference>
<feature type="compositionally biased region" description="Low complexity" evidence="1">
    <location>
        <begin position="817"/>
        <end position="830"/>
    </location>
</feature>
<dbReference type="SMART" id="SM00028">
    <property type="entry name" value="TPR"/>
    <property type="match status" value="4"/>
</dbReference>
<dbReference type="AlphaFoldDB" id="A0A1K2INH0"/>
<dbReference type="Proteomes" id="UP000182034">
    <property type="component" value="Unassembled WGS sequence"/>
</dbReference>
<dbReference type="InterPro" id="IPR019734">
    <property type="entry name" value="TPR_rpt"/>
</dbReference>
<gene>
    <name evidence="2" type="ORF">SAMN05216324_105244</name>
</gene>
<name>A0A1K2INH0_9FLAO</name>
<feature type="compositionally biased region" description="Polar residues" evidence="1">
    <location>
        <begin position="794"/>
        <end position="816"/>
    </location>
</feature>
<keyword evidence="3" id="KW-1185">Reference proteome</keyword>
<dbReference type="EMBL" id="FPKW01000005">
    <property type="protein sequence ID" value="SFZ93810.1"/>
    <property type="molecule type" value="Genomic_DNA"/>
</dbReference>
<evidence type="ECO:0000313" key="2">
    <source>
        <dbReference type="EMBL" id="SFZ93810.1"/>
    </source>
</evidence>
<protein>
    <submittedName>
        <fullName evidence="2">Tetratricopeptide repeat-containing protein</fullName>
    </submittedName>
</protein>
<dbReference type="RefSeq" id="WP_170857288.1">
    <property type="nucleotide sequence ID" value="NZ_FPKW01000005.1"/>
</dbReference>
<feature type="compositionally biased region" description="Low complexity" evidence="1">
    <location>
        <begin position="860"/>
        <end position="871"/>
    </location>
</feature>
<evidence type="ECO:0000256" key="1">
    <source>
        <dbReference type="SAM" id="MobiDB-lite"/>
    </source>
</evidence>
<dbReference type="PROSITE" id="PS51257">
    <property type="entry name" value="PROKAR_LIPOPROTEIN"/>
    <property type="match status" value="1"/>
</dbReference>
<dbReference type="InterPro" id="IPR011990">
    <property type="entry name" value="TPR-like_helical_dom_sf"/>
</dbReference>